<keyword evidence="5" id="KW-1185">Reference proteome</keyword>
<dbReference type="Proteomes" id="UP000552864">
    <property type="component" value="Unassembled WGS sequence"/>
</dbReference>
<dbReference type="EMBL" id="JABAHZ010000002">
    <property type="protein sequence ID" value="NLR79405.1"/>
    <property type="molecule type" value="Genomic_DNA"/>
</dbReference>
<dbReference type="GO" id="GO:0016989">
    <property type="term" value="F:sigma factor antagonist activity"/>
    <property type="evidence" value="ECO:0007669"/>
    <property type="project" value="TreeGrafter"/>
</dbReference>
<dbReference type="PANTHER" id="PTHR30273">
    <property type="entry name" value="PERIPLASMIC SIGNAL SENSOR AND SIGMA FACTOR ACTIVATOR FECR-RELATED"/>
    <property type="match status" value="1"/>
</dbReference>
<evidence type="ECO:0000259" key="2">
    <source>
        <dbReference type="Pfam" id="PF04773"/>
    </source>
</evidence>
<protein>
    <submittedName>
        <fullName evidence="4">FecR family protein</fullName>
    </submittedName>
</protein>
<sequence length="398" mass="44110">MDSQHLRELLQQHLNNALPVEDLQALINHLRENGHSEELLSVIEEALESGTFTAQADKSRKDQVFQDILRKTGKGEDILPIEEESSQLPVKRRTGIWKAAVAAMIILLAGTATYLIRKPADHRGTTINQVAKADILPGSNKAILTLTDGSHIELDSAARGTLTQQGAASVTKLNNGQLAYQISNHTGADAVYNTVTTPRGGQYQIVLPDGTRVWLNAASSLHFPTSFTGKERMVEVTGEAYFEVARKENQPFKVVTQGMEVKVLGTHFNVNAYADEAASSTVLLEGKVIVSYRGKNVLMNPGQQALVKEDIRIMPHADIETLMAWKEGKFSYNNMGLETIMRQIARWYDVDIIFEDKIADSYSMEISRNVPLSKLLQFMEISGGVHFVINGRKVIVRK</sequence>
<dbReference type="Gene3D" id="3.55.50.30">
    <property type="match status" value="1"/>
</dbReference>
<keyword evidence="1" id="KW-0812">Transmembrane</keyword>
<proteinExistence type="predicted"/>
<feature type="domain" description="FecR protein" evidence="2">
    <location>
        <begin position="194"/>
        <end position="288"/>
    </location>
</feature>
<dbReference type="InterPro" id="IPR032508">
    <property type="entry name" value="FecR_C"/>
</dbReference>
<dbReference type="Gene3D" id="2.60.120.1440">
    <property type="match status" value="1"/>
</dbReference>
<dbReference type="FunFam" id="2.60.120.1440:FF:000001">
    <property type="entry name" value="Putative anti-sigma factor"/>
    <property type="match status" value="1"/>
</dbReference>
<evidence type="ECO:0000259" key="3">
    <source>
        <dbReference type="Pfam" id="PF16344"/>
    </source>
</evidence>
<organism evidence="4 5">
    <name type="scientific">Chitinophaga eiseniae</name>
    <dbReference type="NCBI Taxonomy" id="634771"/>
    <lineage>
        <taxon>Bacteria</taxon>
        <taxon>Pseudomonadati</taxon>
        <taxon>Bacteroidota</taxon>
        <taxon>Chitinophagia</taxon>
        <taxon>Chitinophagales</taxon>
        <taxon>Chitinophagaceae</taxon>
        <taxon>Chitinophaga</taxon>
    </lineage>
</organism>
<name>A0A847SJX8_9BACT</name>
<dbReference type="Pfam" id="PF16344">
    <property type="entry name" value="FecR_C"/>
    <property type="match status" value="1"/>
</dbReference>
<dbReference type="PANTHER" id="PTHR30273:SF2">
    <property type="entry name" value="PROTEIN FECR"/>
    <property type="match status" value="1"/>
</dbReference>
<dbReference type="InterPro" id="IPR012373">
    <property type="entry name" value="Ferrdict_sens_TM"/>
</dbReference>
<gene>
    <name evidence="4" type="ORF">HGH91_12260</name>
</gene>
<dbReference type="Pfam" id="PF04773">
    <property type="entry name" value="FecR"/>
    <property type="match status" value="1"/>
</dbReference>
<evidence type="ECO:0000313" key="4">
    <source>
        <dbReference type="EMBL" id="NLR79405.1"/>
    </source>
</evidence>
<feature type="transmembrane region" description="Helical" evidence="1">
    <location>
        <begin position="96"/>
        <end position="116"/>
    </location>
</feature>
<reference evidence="4 5" key="1">
    <citation type="submission" date="2020-04" db="EMBL/GenBank/DDBJ databases">
        <authorList>
            <person name="Yin C."/>
        </authorList>
    </citation>
    <scope>NUCLEOTIDE SEQUENCE [LARGE SCALE GENOMIC DNA]</scope>
    <source>
        <strain evidence="4 5">Ak56</strain>
    </source>
</reference>
<comment type="caution">
    <text evidence="4">The sequence shown here is derived from an EMBL/GenBank/DDBJ whole genome shotgun (WGS) entry which is preliminary data.</text>
</comment>
<dbReference type="RefSeq" id="WP_168738709.1">
    <property type="nucleotide sequence ID" value="NZ_JABAHZ010000002.1"/>
</dbReference>
<dbReference type="InterPro" id="IPR006860">
    <property type="entry name" value="FecR"/>
</dbReference>
<evidence type="ECO:0000256" key="1">
    <source>
        <dbReference type="SAM" id="Phobius"/>
    </source>
</evidence>
<accession>A0A847SJX8</accession>
<dbReference type="AlphaFoldDB" id="A0A847SJX8"/>
<keyword evidence="1" id="KW-0472">Membrane</keyword>
<keyword evidence="1" id="KW-1133">Transmembrane helix</keyword>
<evidence type="ECO:0000313" key="5">
    <source>
        <dbReference type="Proteomes" id="UP000552864"/>
    </source>
</evidence>
<feature type="domain" description="Protein FecR C-terminal" evidence="3">
    <location>
        <begin position="329"/>
        <end position="396"/>
    </location>
</feature>